<organism evidence="2 3">
    <name type="scientific">Eumeta variegata</name>
    <name type="common">Bagworm moth</name>
    <name type="synonym">Eumeta japonica</name>
    <dbReference type="NCBI Taxonomy" id="151549"/>
    <lineage>
        <taxon>Eukaryota</taxon>
        <taxon>Metazoa</taxon>
        <taxon>Ecdysozoa</taxon>
        <taxon>Arthropoda</taxon>
        <taxon>Hexapoda</taxon>
        <taxon>Insecta</taxon>
        <taxon>Pterygota</taxon>
        <taxon>Neoptera</taxon>
        <taxon>Endopterygota</taxon>
        <taxon>Lepidoptera</taxon>
        <taxon>Glossata</taxon>
        <taxon>Ditrysia</taxon>
        <taxon>Tineoidea</taxon>
        <taxon>Psychidae</taxon>
        <taxon>Oiketicinae</taxon>
        <taxon>Eumeta</taxon>
    </lineage>
</organism>
<reference evidence="2 3" key="1">
    <citation type="journal article" date="2019" name="Commun. Biol.">
        <title>The bagworm genome reveals a unique fibroin gene that provides high tensile strength.</title>
        <authorList>
            <person name="Kono N."/>
            <person name="Nakamura H."/>
            <person name="Ohtoshi R."/>
            <person name="Tomita M."/>
            <person name="Numata K."/>
            <person name="Arakawa K."/>
        </authorList>
    </citation>
    <scope>NUCLEOTIDE SEQUENCE [LARGE SCALE GENOMIC DNA]</scope>
</reference>
<dbReference type="Proteomes" id="UP000299102">
    <property type="component" value="Unassembled WGS sequence"/>
</dbReference>
<dbReference type="AlphaFoldDB" id="A0A4C1XA28"/>
<evidence type="ECO:0000313" key="2">
    <source>
        <dbReference type="EMBL" id="GBP59115.1"/>
    </source>
</evidence>
<evidence type="ECO:0000313" key="3">
    <source>
        <dbReference type="Proteomes" id="UP000299102"/>
    </source>
</evidence>
<dbReference type="EMBL" id="BGZK01000753">
    <property type="protein sequence ID" value="GBP59115.1"/>
    <property type="molecule type" value="Genomic_DNA"/>
</dbReference>
<accession>A0A4C1XA28</accession>
<sequence length="120" mass="14192">MNTDVDRPHIEMWTFFRTSLTKFLSRARNEKNALAALRADVARRPRRPPNAAYAAEKKPNKRVMGNGQKQYQNGTPRDGKRNKGRQPKRWEEDIQRTAGPEWMRIARDRDKWKPLEEAYV</sequence>
<dbReference type="OrthoDB" id="8193815at2759"/>
<gene>
    <name evidence="2" type="ORF">EVAR_44355_1</name>
</gene>
<protein>
    <submittedName>
        <fullName evidence="2">Uncharacterized protein</fullName>
    </submittedName>
</protein>
<evidence type="ECO:0000256" key="1">
    <source>
        <dbReference type="SAM" id="MobiDB-lite"/>
    </source>
</evidence>
<feature type="region of interest" description="Disordered" evidence="1">
    <location>
        <begin position="38"/>
        <end position="102"/>
    </location>
</feature>
<proteinExistence type="predicted"/>
<name>A0A4C1XA28_EUMVA</name>
<keyword evidence="3" id="KW-1185">Reference proteome</keyword>
<comment type="caution">
    <text evidence="2">The sequence shown here is derived from an EMBL/GenBank/DDBJ whole genome shotgun (WGS) entry which is preliminary data.</text>
</comment>